<keyword evidence="2" id="KW-1185">Reference proteome</keyword>
<sequence length="382" mass="43109">MLCSCEKGHLVLMGDKSFCAGVKSEANISRGVVLDCTSTLRTYCWWLNCIQFHVVASWCSCCLGCICAADVVALAVVGCHEVEVEADGQEASFKWEKCQKNVGHVNFIKPVEFSMSHLPAAHDDDDIYTYIKLWSQLVVRLKVNYISRRRHQGYAFHNFRGRRTGKVAEISTVTNSPCPCPECRNSNSPKTVWKAIWIMSAMHVVFDDSEVVETDAELFYDEPDNSDGVRKLHGVRIVDANIRGDWSKFECATHDLELGQLLEDIDAKVLQLGEIIREKHLAHKFPPLAVIASHPHGCSKRITVGQWTDRKLVKNPEENYEWTEYVYTTSTCTGCSGAPVWIIGPQRDHYSYNYYSHVHSEGLKSGLNKSGAGDVEKRWDEN</sequence>
<organism evidence="1 2">
    <name type="scientific">Candidula unifasciata</name>
    <dbReference type="NCBI Taxonomy" id="100452"/>
    <lineage>
        <taxon>Eukaryota</taxon>
        <taxon>Metazoa</taxon>
        <taxon>Spiralia</taxon>
        <taxon>Lophotrochozoa</taxon>
        <taxon>Mollusca</taxon>
        <taxon>Gastropoda</taxon>
        <taxon>Heterobranchia</taxon>
        <taxon>Euthyneura</taxon>
        <taxon>Panpulmonata</taxon>
        <taxon>Eupulmonata</taxon>
        <taxon>Stylommatophora</taxon>
        <taxon>Helicina</taxon>
        <taxon>Helicoidea</taxon>
        <taxon>Geomitridae</taxon>
        <taxon>Candidula</taxon>
    </lineage>
</organism>
<dbReference type="Proteomes" id="UP000678393">
    <property type="component" value="Unassembled WGS sequence"/>
</dbReference>
<reference evidence="1" key="1">
    <citation type="submission" date="2021-04" db="EMBL/GenBank/DDBJ databases">
        <authorList>
            <consortium name="Molecular Ecology Group"/>
        </authorList>
    </citation>
    <scope>NUCLEOTIDE SEQUENCE</scope>
</reference>
<proteinExistence type="predicted"/>
<evidence type="ECO:0000313" key="2">
    <source>
        <dbReference type="Proteomes" id="UP000678393"/>
    </source>
</evidence>
<accession>A0A8S3ZGR9</accession>
<dbReference type="OrthoDB" id="6045352at2759"/>
<gene>
    <name evidence="1" type="ORF">CUNI_LOCUS14191</name>
</gene>
<evidence type="ECO:0000313" key="1">
    <source>
        <dbReference type="EMBL" id="CAG5128633.1"/>
    </source>
</evidence>
<dbReference type="AlphaFoldDB" id="A0A8S3ZGR9"/>
<name>A0A8S3ZGR9_9EUPU</name>
<protein>
    <submittedName>
        <fullName evidence="1">Uncharacterized protein</fullName>
    </submittedName>
</protein>
<dbReference type="EMBL" id="CAJHNH020003140">
    <property type="protein sequence ID" value="CAG5128633.1"/>
    <property type="molecule type" value="Genomic_DNA"/>
</dbReference>
<comment type="caution">
    <text evidence="1">The sequence shown here is derived from an EMBL/GenBank/DDBJ whole genome shotgun (WGS) entry which is preliminary data.</text>
</comment>